<name>A0ACC3CTJ7_9PEZI</name>
<dbReference type="Proteomes" id="UP001186974">
    <property type="component" value="Unassembled WGS sequence"/>
</dbReference>
<feature type="non-terminal residue" evidence="1">
    <location>
        <position position="171"/>
    </location>
</feature>
<proteinExistence type="predicted"/>
<accession>A0ACC3CTJ7</accession>
<organism evidence="1 2">
    <name type="scientific">Coniosporium uncinatum</name>
    <dbReference type="NCBI Taxonomy" id="93489"/>
    <lineage>
        <taxon>Eukaryota</taxon>
        <taxon>Fungi</taxon>
        <taxon>Dikarya</taxon>
        <taxon>Ascomycota</taxon>
        <taxon>Pezizomycotina</taxon>
        <taxon>Dothideomycetes</taxon>
        <taxon>Dothideomycetes incertae sedis</taxon>
        <taxon>Coniosporium</taxon>
    </lineage>
</organism>
<comment type="caution">
    <text evidence="1">The sequence shown here is derived from an EMBL/GenBank/DDBJ whole genome shotgun (WGS) entry which is preliminary data.</text>
</comment>
<evidence type="ECO:0000313" key="2">
    <source>
        <dbReference type="Proteomes" id="UP001186974"/>
    </source>
</evidence>
<keyword evidence="2" id="KW-1185">Reference proteome</keyword>
<gene>
    <name evidence="1" type="ORF">LTS18_001512</name>
</gene>
<protein>
    <submittedName>
        <fullName evidence="1">Uncharacterized protein</fullName>
    </submittedName>
</protein>
<sequence>MAPITLAQRKTARRRKSLPKEQEDVPSKQALLRTEDAAAASASSSSSDSEDSASDNDDNDGNVRKEKSSNADRFEPFDDEDIAVDLDDDDDDMDVDADNRSDTELELERMVFGDAQGFREALNLGGKTRKGVEAGGMEVEVEEEVEGLEGMDDAALFMVDEMGAGAAPLAE</sequence>
<evidence type="ECO:0000313" key="1">
    <source>
        <dbReference type="EMBL" id="KAK3044349.1"/>
    </source>
</evidence>
<dbReference type="EMBL" id="JAWDJW010012063">
    <property type="protein sequence ID" value="KAK3044349.1"/>
    <property type="molecule type" value="Genomic_DNA"/>
</dbReference>
<reference evidence="1" key="1">
    <citation type="submission" date="2024-09" db="EMBL/GenBank/DDBJ databases">
        <title>Black Yeasts Isolated from many extreme environments.</title>
        <authorList>
            <person name="Coleine C."/>
            <person name="Stajich J.E."/>
            <person name="Selbmann L."/>
        </authorList>
    </citation>
    <scope>NUCLEOTIDE SEQUENCE</scope>
    <source>
        <strain evidence="1">CCFEE 5737</strain>
    </source>
</reference>